<evidence type="ECO:0000256" key="2">
    <source>
        <dbReference type="ARBA" id="ARBA00022801"/>
    </source>
</evidence>
<proteinExistence type="inferred from homology"/>
<accession>A0A1E7JFC6</accession>
<dbReference type="PANTHER" id="PTHR48081:SF30">
    <property type="entry name" value="ACETYL-HYDROLASE LIPR-RELATED"/>
    <property type="match status" value="1"/>
</dbReference>
<evidence type="ECO:0000256" key="1">
    <source>
        <dbReference type="ARBA" id="ARBA00010515"/>
    </source>
</evidence>
<comment type="similarity">
    <text evidence="1">Belongs to the 'GDXG' lipolytic enzyme family.</text>
</comment>
<name>A0A1E7JFC6_9ACTN</name>
<dbReference type="InterPro" id="IPR050300">
    <property type="entry name" value="GDXG_lipolytic_enzyme"/>
</dbReference>
<gene>
    <name evidence="5" type="ORF">AN215_21300</name>
</gene>
<keyword evidence="2" id="KW-0378">Hydrolase</keyword>
<evidence type="ECO:0000256" key="3">
    <source>
        <dbReference type="SAM" id="MobiDB-lite"/>
    </source>
</evidence>
<feature type="compositionally biased region" description="Low complexity" evidence="3">
    <location>
        <begin position="47"/>
        <end position="56"/>
    </location>
</feature>
<evidence type="ECO:0000313" key="6">
    <source>
        <dbReference type="Proteomes" id="UP000176087"/>
    </source>
</evidence>
<dbReference type="Gene3D" id="3.40.50.1820">
    <property type="entry name" value="alpha/beta hydrolase"/>
    <property type="match status" value="1"/>
</dbReference>
<evidence type="ECO:0000313" key="5">
    <source>
        <dbReference type="EMBL" id="OEU85166.1"/>
    </source>
</evidence>
<dbReference type="RefSeq" id="WP_070008844.1">
    <property type="nucleotide sequence ID" value="NZ_LJGS01000035.1"/>
</dbReference>
<reference evidence="5 6" key="1">
    <citation type="journal article" date="2016" name="Front. Microbiol.">
        <title>Comparative Genomics Analysis of Streptomyces Species Reveals Their Adaptation to the Marine Environment and Their Diversity at the Genomic Level.</title>
        <authorList>
            <person name="Tian X."/>
            <person name="Zhang Z."/>
            <person name="Yang T."/>
            <person name="Chen M."/>
            <person name="Li J."/>
            <person name="Chen F."/>
            <person name="Yang J."/>
            <person name="Li W."/>
            <person name="Zhang B."/>
            <person name="Zhang Z."/>
            <person name="Wu J."/>
            <person name="Zhang C."/>
            <person name="Long L."/>
            <person name="Xiao J."/>
        </authorList>
    </citation>
    <scope>NUCLEOTIDE SEQUENCE [LARGE SCALE GENOMIC DNA]</scope>
    <source>
        <strain evidence="5 6">SCSIO 10390</strain>
    </source>
</reference>
<dbReference type="AlphaFoldDB" id="A0A1E7JFC6"/>
<dbReference type="PATRIC" id="fig|933944.5.peg.3438"/>
<dbReference type="GO" id="GO:0004806">
    <property type="term" value="F:triacylglycerol lipase activity"/>
    <property type="evidence" value="ECO:0007669"/>
    <property type="project" value="TreeGrafter"/>
</dbReference>
<sequence length="322" mass="34168">MRLALDALFAYVPAEHVGEARDFRRSRAAGRGPGTLEELREARARRSAPAAADPPAVEETVEAAGTRVPVRIFKPADGPPRGVFLDIHGGGFYMDSAARGDRRNRELADSLQLAVVSVDYRLAPEHPWPAAPDDCEAAALWLVEEADARFGTSRLAIGGNSAGATLALATLLRLRDRGAVAPFAGAALQFGAYDLSGRTPAGRLIADEYFIQAYAGHVEDRTLPDISPVYGVLGGLPPTLLIVGSEDVLLEDNLAMAGRLSAAGNDVEVRVYPESLHGFTGHPTAIARTAAGDVGSWLRGRITRRLPTPPPRPPRCGGTMGR</sequence>
<dbReference type="OrthoDB" id="128186at2"/>
<dbReference type="PANTHER" id="PTHR48081">
    <property type="entry name" value="AB HYDROLASE SUPERFAMILY PROTEIN C4A8.06C"/>
    <property type="match status" value="1"/>
</dbReference>
<dbReference type="InterPro" id="IPR029058">
    <property type="entry name" value="AB_hydrolase_fold"/>
</dbReference>
<comment type="caution">
    <text evidence="5">The sequence shown here is derived from an EMBL/GenBank/DDBJ whole genome shotgun (WGS) entry which is preliminary data.</text>
</comment>
<dbReference type="Proteomes" id="UP000176087">
    <property type="component" value="Unassembled WGS sequence"/>
</dbReference>
<dbReference type="SUPFAM" id="SSF53474">
    <property type="entry name" value="alpha/beta-Hydrolases"/>
    <property type="match status" value="1"/>
</dbReference>
<dbReference type="STRING" id="933944.AN215_21300"/>
<dbReference type="Pfam" id="PF07859">
    <property type="entry name" value="Abhydrolase_3"/>
    <property type="match status" value="1"/>
</dbReference>
<feature type="region of interest" description="Disordered" evidence="3">
    <location>
        <begin position="25"/>
        <end position="56"/>
    </location>
</feature>
<dbReference type="InterPro" id="IPR013094">
    <property type="entry name" value="AB_hydrolase_3"/>
</dbReference>
<keyword evidence="6" id="KW-1185">Reference proteome</keyword>
<feature type="region of interest" description="Disordered" evidence="3">
    <location>
        <begin position="302"/>
        <end position="322"/>
    </location>
</feature>
<protein>
    <submittedName>
        <fullName evidence="5">Esterase</fullName>
    </submittedName>
</protein>
<evidence type="ECO:0000259" key="4">
    <source>
        <dbReference type="Pfam" id="PF07859"/>
    </source>
</evidence>
<feature type="domain" description="Alpha/beta hydrolase fold-3" evidence="4">
    <location>
        <begin position="85"/>
        <end position="280"/>
    </location>
</feature>
<dbReference type="EMBL" id="LJGT01000041">
    <property type="protein sequence ID" value="OEU85166.1"/>
    <property type="molecule type" value="Genomic_DNA"/>
</dbReference>
<organism evidence="5 6">
    <name type="scientific">Streptomyces abyssalis</name>
    <dbReference type="NCBI Taxonomy" id="933944"/>
    <lineage>
        <taxon>Bacteria</taxon>
        <taxon>Bacillati</taxon>
        <taxon>Actinomycetota</taxon>
        <taxon>Actinomycetes</taxon>
        <taxon>Kitasatosporales</taxon>
        <taxon>Streptomycetaceae</taxon>
        <taxon>Streptomyces</taxon>
    </lineage>
</organism>